<sequence length="785" mass="90020">MLPPVPKKPPKFEAIVMTFFITIIRKGFLLTLGLAGFLILSYTLYRRVFKITLFGDHMQEPGDFLGALETNEDFCLRFTGNRICQTENAAQCRTRVQRWKKEQEVKEILMKLDQIMPSISFTDIMTTTSARNSKATILNQKGSYCIGDSLIVRLDLYNHLGKRKEYGGDFLRARIYSSSLRAGASGRITDYKNGTYLVNFTLFWEGDVRVSILLIHPSEGVSALWAARKKGYDKIAFTGTFLNGTSRVCTKCGFVIERNAELCEYLDERDQEAFYCVKPKNVPCEAFVLLTTDNKPITYLTSLEQSLFRRDNIGIEIPQSFGEIRVLSCNRSTTMMARDKCTIGMNLPVPSGYALQEVWHPQFCSVSDFSTLDRIQECLKKKKIYLMGDSTLRQWIYYLTEKVATLKLFDRHSAGPFKTHIALDLERSTFIQWKRHGNPFVSRKLFSVKDGNYITNEIDRLAGDKDTVIAITLGQHFRPFPMDLFVRRLLNIRRAIHRLLLRSPETRVIIRTENTREMDTDMERLGDVNGYPQNLAIMDIFQGSKMAPSQKCTVRMSSAFPIGFVWKDQWHPVFCRTSSMGTADEINTCLGKKRVYFMGDSTVRQWLEHLENTVDTLKPFDTYGTGKLRNLLSIDTARNIQVQWKKHGHPIITVHEYTTKDHSYVAREIDNMAGDGDTVVVISLGQHFRPFPIKLFIQRMINIRGAILCLLLRSPDTKVIIKAENTREIDIDQERFGDFHGYAQYLALRDIFRDLKVGFVDAWDMTVAYGTSSVHPADHVVVTLN</sequence>
<feature type="domain" description="NXPE C-terminal" evidence="3">
    <location>
        <begin position="359"/>
        <end position="546"/>
    </location>
</feature>
<dbReference type="SUPFAM" id="SSF81296">
    <property type="entry name" value="E set domains"/>
    <property type="match status" value="1"/>
</dbReference>
<keyword evidence="2" id="KW-0472">Membrane</keyword>
<dbReference type="InterPro" id="IPR057106">
    <property type="entry name" value="NXPE4_C"/>
</dbReference>
<comment type="similarity">
    <text evidence="1">Belongs to the NXPE family.</text>
</comment>
<dbReference type="Pfam" id="PF06312">
    <property type="entry name" value="Neurexophilin"/>
    <property type="match status" value="1"/>
</dbReference>
<accession>A0AA35LFJ3</accession>
<keyword evidence="2" id="KW-1133">Transmembrane helix</keyword>
<evidence type="ECO:0000259" key="3">
    <source>
        <dbReference type="Pfam" id="PF24536"/>
    </source>
</evidence>
<evidence type="ECO:0000313" key="5">
    <source>
        <dbReference type="Proteomes" id="UP001178461"/>
    </source>
</evidence>
<organism evidence="4 5">
    <name type="scientific">Podarcis lilfordi</name>
    <name type="common">Lilford's wall lizard</name>
    <dbReference type="NCBI Taxonomy" id="74358"/>
    <lineage>
        <taxon>Eukaryota</taxon>
        <taxon>Metazoa</taxon>
        <taxon>Chordata</taxon>
        <taxon>Craniata</taxon>
        <taxon>Vertebrata</taxon>
        <taxon>Euteleostomi</taxon>
        <taxon>Lepidosauria</taxon>
        <taxon>Squamata</taxon>
        <taxon>Bifurcata</taxon>
        <taxon>Unidentata</taxon>
        <taxon>Episquamata</taxon>
        <taxon>Laterata</taxon>
        <taxon>Lacertibaenia</taxon>
        <taxon>Lacertidae</taxon>
        <taxon>Podarcis</taxon>
    </lineage>
</organism>
<dbReference type="InterPro" id="IPR026845">
    <property type="entry name" value="NXPH/NXPE"/>
</dbReference>
<evidence type="ECO:0000256" key="1">
    <source>
        <dbReference type="ARBA" id="ARBA00005431"/>
    </source>
</evidence>
<keyword evidence="5" id="KW-1185">Reference proteome</keyword>
<dbReference type="Proteomes" id="UP001178461">
    <property type="component" value="Chromosome 15"/>
</dbReference>
<dbReference type="EMBL" id="OX395141">
    <property type="protein sequence ID" value="CAI5795396.1"/>
    <property type="molecule type" value="Genomic_DNA"/>
</dbReference>
<dbReference type="Pfam" id="PF24536">
    <property type="entry name" value="NXPE4_C"/>
    <property type="match status" value="2"/>
</dbReference>
<evidence type="ECO:0000256" key="2">
    <source>
        <dbReference type="SAM" id="Phobius"/>
    </source>
</evidence>
<dbReference type="PANTHER" id="PTHR16165:SF3">
    <property type="entry name" value="NXPE FAMILY MEMBER 1"/>
    <property type="match status" value="1"/>
</dbReference>
<dbReference type="InterPro" id="IPR014756">
    <property type="entry name" value="Ig_E-set"/>
</dbReference>
<proteinExistence type="inferred from homology"/>
<keyword evidence="2" id="KW-0812">Transmembrane</keyword>
<feature type="transmembrane region" description="Helical" evidence="2">
    <location>
        <begin position="27"/>
        <end position="45"/>
    </location>
</feature>
<gene>
    <name evidence="4" type="ORF">PODLI_1B023165</name>
</gene>
<feature type="domain" description="NXPE C-terminal" evidence="3">
    <location>
        <begin position="570"/>
        <end position="781"/>
    </location>
</feature>
<reference evidence="4" key="1">
    <citation type="submission" date="2022-12" db="EMBL/GenBank/DDBJ databases">
        <authorList>
            <person name="Alioto T."/>
            <person name="Alioto T."/>
            <person name="Gomez Garrido J."/>
        </authorList>
    </citation>
    <scope>NUCLEOTIDE SEQUENCE</scope>
</reference>
<evidence type="ECO:0000313" key="4">
    <source>
        <dbReference type="EMBL" id="CAI5795396.1"/>
    </source>
</evidence>
<name>A0AA35LFJ3_9SAUR</name>
<protein>
    <recommendedName>
        <fullName evidence="3">NXPE C-terminal domain-containing protein</fullName>
    </recommendedName>
</protein>
<dbReference type="PANTHER" id="PTHR16165">
    <property type="entry name" value="NXPE FAMILY MEMBER"/>
    <property type="match status" value="1"/>
</dbReference>
<dbReference type="AlphaFoldDB" id="A0AA35LFJ3"/>